<dbReference type="Gene3D" id="1.10.10.10">
    <property type="entry name" value="Winged helix-like DNA-binding domain superfamily/Winged helix DNA-binding domain"/>
    <property type="match status" value="1"/>
</dbReference>
<feature type="binding site" evidence="11">
    <location>
        <position position="148"/>
    </location>
    <ligand>
        <name>Zn(2+)</name>
        <dbReference type="ChEBI" id="CHEBI:29105"/>
    </ligand>
</feature>
<accession>A0A7J5B534</accession>
<keyword evidence="7 12" id="KW-0408">Iron</keyword>
<dbReference type="GO" id="GO:0045892">
    <property type="term" value="P:negative regulation of DNA-templated transcription"/>
    <property type="evidence" value="ECO:0007669"/>
    <property type="project" value="TreeGrafter"/>
</dbReference>
<keyword evidence="4" id="KW-0678">Repressor</keyword>
<feature type="binding site" evidence="11">
    <location>
        <position position="108"/>
    </location>
    <ligand>
        <name>Zn(2+)</name>
        <dbReference type="ChEBI" id="CHEBI:29105"/>
    </ligand>
</feature>
<comment type="similarity">
    <text evidence="2">Belongs to the Fur family.</text>
</comment>
<dbReference type="SUPFAM" id="SSF46785">
    <property type="entry name" value="Winged helix' DNA-binding domain"/>
    <property type="match status" value="1"/>
</dbReference>
<evidence type="ECO:0000313" key="14">
    <source>
        <dbReference type="Proteomes" id="UP000490386"/>
    </source>
</evidence>
<dbReference type="PANTHER" id="PTHR33202:SF18">
    <property type="entry name" value="TRANSCRIPTIONAL REGULATOR FURA"/>
    <property type="match status" value="1"/>
</dbReference>
<dbReference type="EMBL" id="WBJX01000001">
    <property type="protein sequence ID" value="KAB1639295.1"/>
    <property type="molecule type" value="Genomic_DNA"/>
</dbReference>
<evidence type="ECO:0000256" key="4">
    <source>
        <dbReference type="ARBA" id="ARBA00022491"/>
    </source>
</evidence>
<keyword evidence="5 11" id="KW-0479">Metal-binding</keyword>
<reference evidence="13 14" key="1">
    <citation type="submission" date="2019-09" db="EMBL/GenBank/DDBJ databases">
        <title>Phylogeny of genus Pseudoclavibacter and closely related genus.</title>
        <authorList>
            <person name="Li Y."/>
        </authorList>
    </citation>
    <scope>NUCLEOTIDE SEQUENCE [LARGE SCALE GENOMIC DNA]</scope>
    <source>
        <strain evidence="13 14">THG-MD12</strain>
    </source>
</reference>
<evidence type="ECO:0000256" key="2">
    <source>
        <dbReference type="ARBA" id="ARBA00007957"/>
    </source>
</evidence>
<evidence type="ECO:0000256" key="9">
    <source>
        <dbReference type="ARBA" id="ARBA00023125"/>
    </source>
</evidence>
<feature type="binding site" evidence="12">
    <location>
        <position position="123"/>
    </location>
    <ligand>
        <name>Fe cation</name>
        <dbReference type="ChEBI" id="CHEBI:24875"/>
    </ligand>
</feature>
<evidence type="ECO:0000256" key="3">
    <source>
        <dbReference type="ARBA" id="ARBA00022490"/>
    </source>
</evidence>
<dbReference type="RefSeq" id="WP_151422295.1">
    <property type="nucleotide sequence ID" value="NZ_CANKVH010000011.1"/>
</dbReference>
<dbReference type="OrthoDB" id="5242893at2"/>
<comment type="cofactor">
    <cofactor evidence="12">
        <name>Mn(2+)</name>
        <dbReference type="ChEBI" id="CHEBI:29035"/>
    </cofactor>
    <cofactor evidence="12">
        <name>Fe(2+)</name>
        <dbReference type="ChEBI" id="CHEBI:29033"/>
    </cofactor>
    <text evidence="12">Binds 1 Mn(2+) or Fe(2+) ion per subunit.</text>
</comment>
<feature type="binding site" evidence="11">
    <location>
        <position position="111"/>
    </location>
    <ligand>
        <name>Zn(2+)</name>
        <dbReference type="ChEBI" id="CHEBI:29105"/>
    </ligand>
</feature>
<comment type="subcellular location">
    <subcellularLocation>
        <location evidence="1">Cytoplasm</location>
    </subcellularLocation>
</comment>
<evidence type="ECO:0000256" key="10">
    <source>
        <dbReference type="ARBA" id="ARBA00023163"/>
    </source>
</evidence>
<evidence type="ECO:0000313" key="13">
    <source>
        <dbReference type="EMBL" id="KAB1639295.1"/>
    </source>
</evidence>
<dbReference type="InterPro" id="IPR036390">
    <property type="entry name" value="WH_DNA-bd_sf"/>
</dbReference>
<dbReference type="Proteomes" id="UP000490386">
    <property type="component" value="Unassembled WGS sequence"/>
</dbReference>
<keyword evidence="6 11" id="KW-0862">Zinc</keyword>
<keyword evidence="3" id="KW-0963">Cytoplasm</keyword>
<organism evidence="13 14">
    <name type="scientific">Pseudoclavibacter terrae</name>
    <dbReference type="NCBI Taxonomy" id="1530195"/>
    <lineage>
        <taxon>Bacteria</taxon>
        <taxon>Bacillati</taxon>
        <taxon>Actinomycetota</taxon>
        <taxon>Actinomycetes</taxon>
        <taxon>Micrococcales</taxon>
        <taxon>Microbacteriaceae</taxon>
        <taxon>Pseudoclavibacter</taxon>
    </lineage>
</organism>
<dbReference type="GO" id="GO:0008270">
    <property type="term" value="F:zinc ion binding"/>
    <property type="evidence" value="ECO:0007669"/>
    <property type="project" value="TreeGrafter"/>
</dbReference>
<dbReference type="InterPro" id="IPR043135">
    <property type="entry name" value="Fur_C"/>
</dbReference>
<evidence type="ECO:0000256" key="1">
    <source>
        <dbReference type="ARBA" id="ARBA00004496"/>
    </source>
</evidence>
<evidence type="ECO:0000256" key="12">
    <source>
        <dbReference type="PIRSR" id="PIRSR602481-2"/>
    </source>
</evidence>
<dbReference type="InterPro" id="IPR036388">
    <property type="entry name" value="WH-like_DNA-bd_sf"/>
</dbReference>
<feature type="binding site" evidence="11">
    <location>
        <position position="151"/>
    </location>
    <ligand>
        <name>Zn(2+)</name>
        <dbReference type="ChEBI" id="CHEBI:29105"/>
    </ligand>
</feature>
<comment type="caution">
    <text evidence="13">The sequence shown here is derived from an EMBL/GenBank/DDBJ whole genome shotgun (WGS) entry which is preliminary data.</text>
</comment>
<dbReference type="GO" id="GO:0005737">
    <property type="term" value="C:cytoplasm"/>
    <property type="evidence" value="ECO:0007669"/>
    <property type="project" value="UniProtKB-SubCell"/>
</dbReference>
<name>A0A7J5B534_9MICO</name>
<evidence type="ECO:0000256" key="11">
    <source>
        <dbReference type="PIRSR" id="PIRSR602481-1"/>
    </source>
</evidence>
<comment type="cofactor">
    <cofactor evidence="11">
        <name>Zn(2+)</name>
        <dbReference type="ChEBI" id="CHEBI:29105"/>
    </cofactor>
    <text evidence="11">Binds 1 zinc ion per subunit.</text>
</comment>
<dbReference type="GO" id="GO:0003700">
    <property type="term" value="F:DNA-binding transcription factor activity"/>
    <property type="evidence" value="ECO:0007669"/>
    <property type="project" value="InterPro"/>
</dbReference>
<dbReference type="CDD" id="cd07153">
    <property type="entry name" value="Fur_like"/>
    <property type="match status" value="1"/>
</dbReference>
<keyword evidence="14" id="KW-1185">Reference proteome</keyword>
<dbReference type="GO" id="GO:0000976">
    <property type="term" value="F:transcription cis-regulatory region binding"/>
    <property type="evidence" value="ECO:0007669"/>
    <property type="project" value="TreeGrafter"/>
</dbReference>
<keyword evidence="8" id="KW-0805">Transcription regulation</keyword>
<evidence type="ECO:0000256" key="7">
    <source>
        <dbReference type="ARBA" id="ARBA00023004"/>
    </source>
</evidence>
<evidence type="ECO:0000256" key="5">
    <source>
        <dbReference type="ARBA" id="ARBA00022723"/>
    </source>
</evidence>
<keyword evidence="10" id="KW-0804">Transcription</keyword>
<sequence length="154" mass="16757">MTMSGEHDVGKRRDAAFWRSALRDAGLRVTRQRVTVLELLDADPHASAERIFAAATSLRAELGSLTLQAVYGILDDLGRTGLVRRFDAPRTAARFETRIGDNHHHAVCDECGRIEDIDCSVGEAPCLVPDAPNGFAVHTAEVVYRGVCADCAPR</sequence>
<keyword evidence="9" id="KW-0238">DNA-binding</keyword>
<protein>
    <submittedName>
        <fullName evidence="13">Transcriptional repressor</fullName>
    </submittedName>
</protein>
<gene>
    <name evidence="13" type="ORF">F8O03_02870</name>
</gene>
<evidence type="ECO:0000256" key="8">
    <source>
        <dbReference type="ARBA" id="ARBA00023015"/>
    </source>
</evidence>
<evidence type="ECO:0000256" key="6">
    <source>
        <dbReference type="ARBA" id="ARBA00022833"/>
    </source>
</evidence>
<dbReference type="AlphaFoldDB" id="A0A7J5B534"/>
<proteinExistence type="inferred from homology"/>
<dbReference type="PANTHER" id="PTHR33202">
    <property type="entry name" value="ZINC UPTAKE REGULATION PROTEIN"/>
    <property type="match status" value="1"/>
</dbReference>
<dbReference type="GO" id="GO:1900376">
    <property type="term" value="P:regulation of secondary metabolite biosynthetic process"/>
    <property type="evidence" value="ECO:0007669"/>
    <property type="project" value="TreeGrafter"/>
</dbReference>
<dbReference type="Pfam" id="PF01475">
    <property type="entry name" value="FUR"/>
    <property type="match status" value="1"/>
</dbReference>
<dbReference type="Gene3D" id="3.30.1490.190">
    <property type="match status" value="1"/>
</dbReference>
<dbReference type="InterPro" id="IPR002481">
    <property type="entry name" value="FUR"/>
</dbReference>